<protein>
    <recommendedName>
        <fullName evidence="8">IclR family transcriptional regulator</fullName>
    </recommendedName>
</protein>
<dbReference type="Gene3D" id="1.10.10.10">
    <property type="entry name" value="Winged helix-like DNA-binding domain superfamily/Winged helix DNA-binding domain"/>
    <property type="match status" value="1"/>
</dbReference>
<evidence type="ECO:0000256" key="3">
    <source>
        <dbReference type="ARBA" id="ARBA00023163"/>
    </source>
</evidence>
<evidence type="ECO:0000259" key="5">
    <source>
        <dbReference type="PROSITE" id="PS51078"/>
    </source>
</evidence>
<dbReference type="GO" id="GO:0045892">
    <property type="term" value="P:negative regulation of DNA-templated transcription"/>
    <property type="evidence" value="ECO:0007669"/>
    <property type="project" value="TreeGrafter"/>
</dbReference>
<dbReference type="PROSITE" id="PS51077">
    <property type="entry name" value="HTH_ICLR"/>
    <property type="match status" value="1"/>
</dbReference>
<dbReference type="PANTHER" id="PTHR30136:SF24">
    <property type="entry name" value="HTH-TYPE TRANSCRIPTIONAL REPRESSOR ALLR"/>
    <property type="match status" value="1"/>
</dbReference>
<dbReference type="GO" id="GO:0003700">
    <property type="term" value="F:DNA-binding transcription factor activity"/>
    <property type="evidence" value="ECO:0007669"/>
    <property type="project" value="TreeGrafter"/>
</dbReference>
<dbReference type="Proteomes" id="UP000033531">
    <property type="component" value="Unassembled WGS sequence"/>
</dbReference>
<dbReference type="InterPro" id="IPR036390">
    <property type="entry name" value="WH_DNA-bd_sf"/>
</dbReference>
<gene>
    <name evidence="6" type="ORF">JF74_09190</name>
</gene>
<dbReference type="GO" id="GO:0003677">
    <property type="term" value="F:DNA binding"/>
    <property type="evidence" value="ECO:0007669"/>
    <property type="project" value="UniProtKB-KW"/>
</dbReference>
<dbReference type="PANTHER" id="PTHR30136">
    <property type="entry name" value="HELIX-TURN-HELIX TRANSCRIPTIONAL REGULATOR, ICLR FAMILY"/>
    <property type="match status" value="1"/>
</dbReference>
<evidence type="ECO:0000313" key="6">
    <source>
        <dbReference type="EMBL" id="KJY56581.1"/>
    </source>
</evidence>
<organism evidence="6 7">
    <name type="scientific">Lactobacillus melliventris</name>
    <dbReference type="NCBI Taxonomy" id="1218507"/>
    <lineage>
        <taxon>Bacteria</taxon>
        <taxon>Bacillati</taxon>
        <taxon>Bacillota</taxon>
        <taxon>Bacilli</taxon>
        <taxon>Lactobacillales</taxon>
        <taxon>Lactobacillaceae</taxon>
        <taxon>Lactobacillus</taxon>
    </lineage>
</organism>
<name>A0A0F4LGA3_9LACO</name>
<feature type="domain" description="IclR-ED" evidence="5">
    <location>
        <begin position="72"/>
        <end position="252"/>
    </location>
</feature>
<dbReference type="SUPFAM" id="SSF55781">
    <property type="entry name" value="GAF domain-like"/>
    <property type="match status" value="1"/>
</dbReference>
<feature type="domain" description="HTH iclR-type" evidence="4">
    <location>
        <begin position="11"/>
        <end position="71"/>
    </location>
</feature>
<sequence>MTILTKKDPTIKNIFDAFRILDLINQDKKIGLNNIVAKLELPKTTAFRILKTLEKIDIVRRTETSDYVLGYHLIKYNQVEFLDDELVDVVKPHLTNIRNITGECTNLGMKYDGKLYIPLRIHGEPYQLQVMLPPIGELYCSAMGKIFMTEFSKVELLNYFKSVEQRTVNTITNYKDFIKYKNDFSKSGISIDNEEYEYGMSCYAIPIFKENKKVLCCISVTGPTSRLNHKGTDLIIATLRKEASLIQKDVQHLNL</sequence>
<reference evidence="6 7" key="1">
    <citation type="submission" date="2015-01" db="EMBL/GenBank/DDBJ databases">
        <title>Comparative genomics of the lactic acid bacteria isolated from the honey bee gut.</title>
        <authorList>
            <person name="Ellegaard K.M."/>
            <person name="Tamarit D."/>
            <person name="Javelind E."/>
            <person name="Olofsson T."/>
            <person name="Andersson S.G."/>
            <person name="Vasquez A."/>
        </authorList>
    </citation>
    <scope>NUCLEOTIDE SEQUENCE [LARGE SCALE GENOMIC DNA]</scope>
    <source>
        <strain evidence="6 7">Hma8</strain>
    </source>
</reference>
<dbReference type="Gene3D" id="3.30.450.40">
    <property type="match status" value="1"/>
</dbReference>
<dbReference type="Pfam" id="PF01614">
    <property type="entry name" value="IclR_C"/>
    <property type="match status" value="1"/>
</dbReference>
<dbReference type="SMART" id="SM00346">
    <property type="entry name" value="HTH_ICLR"/>
    <property type="match status" value="1"/>
</dbReference>
<dbReference type="InterPro" id="IPR050707">
    <property type="entry name" value="HTH_MetabolicPath_Reg"/>
</dbReference>
<dbReference type="EMBL" id="JXLI01000010">
    <property type="protein sequence ID" value="KJY56581.1"/>
    <property type="molecule type" value="Genomic_DNA"/>
</dbReference>
<keyword evidence="1" id="KW-0805">Transcription regulation</keyword>
<dbReference type="InterPro" id="IPR036388">
    <property type="entry name" value="WH-like_DNA-bd_sf"/>
</dbReference>
<dbReference type="SUPFAM" id="SSF46785">
    <property type="entry name" value="Winged helix' DNA-binding domain"/>
    <property type="match status" value="1"/>
</dbReference>
<dbReference type="OrthoDB" id="9791752at2"/>
<dbReference type="InterPro" id="IPR005471">
    <property type="entry name" value="Tscrpt_reg_IclR_N"/>
</dbReference>
<evidence type="ECO:0000256" key="1">
    <source>
        <dbReference type="ARBA" id="ARBA00023015"/>
    </source>
</evidence>
<dbReference type="PATRIC" id="fig|1218507.3.peg.1089"/>
<dbReference type="AlphaFoldDB" id="A0A0F4LGA3"/>
<dbReference type="PROSITE" id="PS51078">
    <property type="entry name" value="ICLR_ED"/>
    <property type="match status" value="1"/>
</dbReference>
<dbReference type="STRING" id="1218507.JF74_09190"/>
<evidence type="ECO:0000256" key="2">
    <source>
        <dbReference type="ARBA" id="ARBA00023125"/>
    </source>
</evidence>
<dbReference type="HOGENOM" id="CLU_062618_6_0_9"/>
<keyword evidence="2" id="KW-0238">DNA-binding</keyword>
<evidence type="ECO:0000259" key="4">
    <source>
        <dbReference type="PROSITE" id="PS51077"/>
    </source>
</evidence>
<dbReference type="InterPro" id="IPR014757">
    <property type="entry name" value="Tscrpt_reg_IclR_C"/>
</dbReference>
<comment type="caution">
    <text evidence="6">The sequence shown here is derived from an EMBL/GenBank/DDBJ whole genome shotgun (WGS) entry which is preliminary data.</text>
</comment>
<dbReference type="Pfam" id="PF09339">
    <property type="entry name" value="HTH_IclR"/>
    <property type="match status" value="1"/>
</dbReference>
<keyword evidence="3" id="KW-0804">Transcription</keyword>
<dbReference type="InterPro" id="IPR029016">
    <property type="entry name" value="GAF-like_dom_sf"/>
</dbReference>
<evidence type="ECO:0008006" key="8">
    <source>
        <dbReference type="Google" id="ProtNLM"/>
    </source>
</evidence>
<proteinExistence type="predicted"/>
<evidence type="ECO:0000313" key="7">
    <source>
        <dbReference type="Proteomes" id="UP000033531"/>
    </source>
</evidence>
<accession>A0A0F4LGA3</accession>